<comment type="caution">
    <text evidence="3">The sequence shown here is derived from an EMBL/GenBank/DDBJ whole genome shotgun (WGS) entry which is preliminary data.</text>
</comment>
<accession>A0A839DWS7</accession>
<dbReference type="InterPro" id="IPR020051">
    <property type="entry name" value="SagB-type_dehydrogenase"/>
</dbReference>
<dbReference type="Pfam" id="PF00881">
    <property type="entry name" value="Nitroreductase"/>
    <property type="match status" value="2"/>
</dbReference>
<dbReference type="PANTHER" id="PTHR43745">
    <property type="entry name" value="NITROREDUCTASE MJ1384-RELATED"/>
    <property type="match status" value="1"/>
</dbReference>
<evidence type="ECO:0000313" key="4">
    <source>
        <dbReference type="Proteomes" id="UP000569329"/>
    </source>
</evidence>
<feature type="region of interest" description="Disordered" evidence="1">
    <location>
        <begin position="293"/>
        <end position="340"/>
    </location>
</feature>
<evidence type="ECO:0000259" key="2">
    <source>
        <dbReference type="Pfam" id="PF00881"/>
    </source>
</evidence>
<dbReference type="InterPro" id="IPR000415">
    <property type="entry name" value="Nitroreductase-like"/>
</dbReference>
<dbReference type="RefSeq" id="WP_182545633.1">
    <property type="nucleotide sequence ID" value="NZ_JACGWZ010000005.1"/>
</dbReference>
<dbReference type="GO" id="GO:0016491">
    <property type="term" value="F:oxidoreductase activity"/>
    <property type="evidence" value="ECO:0007669"/>
    <property type="project" value="InterPro"/>
</dbReference>
<feature type="domain" description="Nitroreductase" evidence="2">
    <location>
        <begin position="65"/>
        <end position="240"/>
    </location>
</feature>
<protein>
    <submittedName>
        <fullName evidence="3">SagB-type dehydrogenase family enzyme</fullName>
    </submittedName>
</protein>
<dbReference type="Gene3D" id="3.40.109.10">
    <property type="entry name" value="NADH Oxidase"/>
    <property type="match status" value="2"/>
</dbReference>
<dbReference type="SUPFAM" id="SSF55469">
    <property type="entry name" value="FMN-dependent nitroreductase-like"/>
    <property type="match status" value="2"/>
</dbReference>
<dbReference type="CDD" id="cd02142">
    <property type="entry name" value="McbC_SagB-like_oxidoreductase"/>
    <property type="match status" value="1"/>
</dbReference>
<feature type="region of interest" description="Disordered" evidence="1">
    <location>
        <begin position="1"/>
        <end position="32"/>
    </location>
</feature>
<evidence type="ECO:0000256" key="1">
    <source>
        <dbReference type="SAM" id="MobiDB-lite"/>
    </source>
</evidence>
<dbReference type="AlphaFoldDB" id="A0A839DWS7"/>
<dbReference type="EMBL" id="JACGWZ010000005">
    <property type="protein sequence ID" value="MBA8826422.1"/>
    <property type="molecule type" value="Genomic_DNA"/>
</dbReference>
<evidence type="ECO:0000313" key="3">
    <source>
        <dbReference type="EMBL" id="MBA8826422.1"/>
    </source>
</evidence>
<dbReference type="PANTHER" id="PTHR43745:SF2">
    <property type="entry name" value="NITROREDUCTASE MJ1384-RELATED"/>
    <property type="match status" value="1"/>
</dbReference>
<feature type="compositionally biased region" description="Polar residues" evidence="1">
    <location>
        <begin position="1"/>
        <end position="10"/>
    </location>
</feature>
<dbReference type="InterPro" id="IPR052544">
    <property type="entry name" value="Bacteriocin_Proc_Enz"/>
</dbReference>
<dbReference type="InterPro" id="IPR029479">
    <property type="entry name" value="Nitroreductase"/>
</dbReference>
<name>A0A839DWS7_9PSEU</name>
<sequence length="514" mass="54961">MNTVPPTATEQPAAPGDAARTYMRRGRDPAPDEIDWSAAPARFLSYTDCPVLPLPWASRTSERPDTELLGRLLRELCGLTRADWTRPMDPFTGRAIEGPPVQGVFRPAPSGGALYPIEVYLATGELPRVPAALHHYGVVHHSLRQVRSGDHRAALVDAVTAPPDQAPDVVLALTAVFWRSAFKYGEFAYRLLHQETGALLAQVRAVARLLGAESAVHLRFPDEKVNQLLGLDTFRQTATAVIALRHPALRAKSAAAAPSRSDLLHRPRAALAEPPHDVTSRLPITAALHAASLTEDPEPVSSDEVTRPAGAGSIRLPSPTEAPSTTGVSHRHSASKGFRREPIEPGSLAAILDAAGGHPEDLGDVRQVPTPIEMCCAVSRVPGVPPGVYRYTHGSLERLRDAGSIRYLAENLPDESTRITFHEAAVALFPLAAVGAALTHHGDRGYRLVQIETGALTHRAALASAALGVAARIHSGGACENTDRALGLRGTRWSSETMLLIGAARSGQAVRHRL</sequence>
<dbReference type="NCBIfam" id="TIGR03605">
    <property type="entry name" value="antibiot_sagB"/>
    <property type="match status" value="1"/>
</dbReference>
<gene>
    <name evidence="3" type="ORF">FHX42_003798</name>
</gene>
<dbReference type="Proteomes" id="UP000569329">
    <property type="component" value="Unassembled WGS sequence"/>
</dbReference>
<organism evidence="3 4">
    <name type="scientific">Halosaccharopolyspora lacisalsi</name>
    <dbReference type="NCBI Taxonomy" id="1000566"/>
    <lineage>
        <taxon>Bacteria</taxon>
        <taxon>Bacillati</taxon>
        <taxon>Actinomycetota</taxon>
        <taxon>Actinomycetes</taxon>
        <taxon>Pseudonocardiales</taxon>
        <taxon>Pseudonocardiaceae</taxon>
        <taxon>Halosaccharopolyspora</taxon>
    </lineage>
</organism>
<proteinExistence type="predicted"/>
<reference evidence="3 4" key="1">
    <citation type="submission" date="2020-07" db="EMBL/GenBank/DDBJ databases">
        <title>Sequencing the genomes of 1000 actinobacteria strains.</title>
        <authorList>
            <person name="Klenk H.-P."/>
        </authorList>
    </citation>
    <scope>NUCLEOTIDE SEQUENCE [LARGE SCALE GENOMIC DNA]</scope>
    <source>
        <strain evidence="3 4">DSM 45975</strain>
    </source>
</reference>
<feature type="domain" description="Nitroreductase" evidence="2">
    <location>
        <begin position="330"/>
        <end position="490"/>
    </location>
</feature>
<keyword evidence="4" id="KW-1185">Reference proteome</keyword>